<organism evidence="1 2">
    <name type="scientific">Cichorium intybus</name>
    <name type="common">Chicory</name>
    <dbReference type="NCBI Taxonomy" id="13427"/>
    <lineage>
        <taxon>Eukaryota</taxon>
        <taxon>Viridiplantae</taxon>
        <taxon>Streptophyta</taxon>
        <taxon>Embryophyta</taxon>
        <taxon>Tracheophyta</taxon>
        <taxon>Spermatophyta</taxon>
        <taxon>Magnoliopsida</taxon>
        <taxon>eudicotyledons</taxon>
        <taxon>Gunneridae</taxon>
        <taxon>Pentapetalae</taxon>
        <taxon>asterids</taxon>
        <taxon>campanulids</taxon>
        <taxon>Asterales</taxon>
        <taxon>Asteraceae</taxon>
        <taxon>Cichorioideae</taxon>
        <taxon>Cichorieae</taxon>
        <taxon>Cichoriinae</taxon>
        <taxon>Cichorium</taxon>
    </lineage>
</organism>
<name>A0ACB9CUG6_CICIN</name>
<evidence type="ECO:0000313" key="2">
    <source>
        <dbReference type="Proteomes" id="UP001055811"/>
    </source>
</evidence>
<accession>A0ACB9CUG6</accession>
<comment type="caution">
    <text evidence="1">The sequence shown here is derived from an EMBL/GenBank/DDBJ whole genome shotgun (WGS) entry which is preliminary data.</text>
</comment>
<dbReference type="Proteomes" id="UP001055811">
    <property type="component" value="Linkage Group LG05"/>
</dbReference>
<gene>
    <name evidence="1" type="ORF">L2E82_27941</name>
</gene>
<proteinExistence type="predicted"/>
<sequence>MHYRKLIQKLIDAMLPDWKDKFVDYKDLKKQLKRVYSGDSRCNKRMKLSTGDEIESVAVEKEVVDFVKLCQEQTDKLNDFVLEKQEWYIIKMEVLEGNLIAAKHSSAELKKVGRDLADLHGEIVLLLSYSELNYIGLVKILKKHDKLSGALVRVPFIQKVLNEPFYKTDVLNNLVKKCEMMLDQHFPMNKQSSSPSESRNGNEEGRSSESLTEPDESSSVRVPEELVDIENRENKYMTLTLSALTILAEIRNGSSTVNMFSLPPIQQSKDMEELWKKTSVVEVAK</sequence>
<protein>
    <submittedName>
        <fullName evidence="1">Uncharacterized protein</fullName>
    </submittedName>
</protein>
<reference evidence="2" key="1">
    <citation type="journal article" date="2022" name="Mol. Ecol. Resour.">
        <title>The genomes of chicory, endive, great burdock and yacon provide insights into Asteraceae palaeo-polyploidization history and plant inulin production.</title>
        <authorList>
            <person name="Fan W."/>
            <person name="Wang S."/>
            <person name="Wang H."/>
            <person name="Wang A."/>
            <person name="Jiang F."/>
            <person name="Liu H."/>
            <person name="Zhao H."/>
            <person name="Xu D."/>
            <person name="Zhang Y."/>
        </authorList>
    </citation>
    <scope>NUCLEOTIDE SEQUENCE [LARGE SCALE GENOMIC DNA]</scope>
    <source>
        <strain evidence="2">cv. Punajuju</strain>
    </source>
</reference>
<dbReference type="EMBL" id="CM042013">
    <property type="protein sequence ID" value="KAI3737925.1"/>
    <property type="molecule type" value="Genomic_DNA"/>
</dbReference>
<evidence type="ECO:0000313" key="1">
    <source>
        <dbReference type="EMBL" id="KAI3737925.1"/>
    </source>
</evidence>
<reference evidence="1 2" key="2">
    <citation type="journal article" date="2022" name="Mol. Ecol. Resour.">
        <title>The genomes of chicory, endive, great burdock and yacon provide insights into Asteraceae paleo-polyploidization history and plant inulin production.</title>
        <authorList>
            <person name="Fan W."/>
            <person name="Wang S."/>
            <person name="Wang H."/>
            <person name="Wang A."/>
            <person name="Jiang F."/>
            <person name="Liu H."/>
            <person name="Zhao H."/>
            <person name="Xu D."/>
            <person name="Zhang Y."/>
        </authorList>
    </citation>
    <scope>NUCLEOTIDE SEQUENCE [LARGE SCALE GENOMIC DNA]</scope>
    <source>
        <strain evidence="2">cv. Punajuju</strain>
        <tissue evidence="1">Leaves</tissue>
    </source>
</reference>
<keyword evidence="2" id="KW-1185">Reference proteome</keyword>